<sequence>MVRTRVISLDRRLSVVEGLGPAGEAMEAWSAIPGTLRLREVTGAGWDFDDRVWRTAPSPAALGNVRSGGEDAVLVDLQVPRQPPE</sequence>
<dbReference type="EMBL" id="CP000750">
    <property type="protein sequence ID" value="ABS04236.1"/>
    <property type="molecule type" value="Genomic_DNA"/>
</dbReference>
<dbReference type="KEGG" id="kra:Krad_2765"/>
<proteinExistence type="predicted"/>
<protein>
    <submittedName>
        <fullName evidence="1">Uncharacterized protein</fullName>
    </submittedName>
</protein>
<dbReference type="STRING" id="266940.Krad_2765"/>
<dbReference type="AlphaFoldDB" id="A6WBP7"/>
<dbReference type="HOGENOM" id="CLU_2508304_0_0_11"/>
<name>A6WBP7_KINRD</name>
<reference evidence="2" key="1">
    <citation type="journal article" date="2008" name="PLoS ONE">
        <title>Survival in nuclear waste, extreme resistance, and potential applications gleaned from the genome sequence of Kineococcus radiotolerans SRS30216.</title>
        <authorList>
            <person name="Bagwell C.E."/>
            <person name="Bhat S."/>
            <person name="Hawkins G.M."/>
            <person name="Smith B.W."/>
            <person name="Biswas T."/>
            <person name="Hoover T.R."/>
            <person name="Saunders E."/>
            <person name="Han C.S."/>
            <person name="Tsodikov O.V."/>
            <person name="Shimkets L.J."/>
        </authorList>
    </citation>
    <scope>NUCLEOTIDE SEQUENCE [LARGE SCALE GENOMIC DNA]</scope>
    <source>
        <strain evidence="2">ATCC BAA-149 / DSM 14245 / SRS30216</strain>
    </source>
</reference>
<organism evidence="1 2">
    <name type="scientific">Kineococcus radiotolerans (strain ATCC BAA-149 / DSM 14245 / SRS30216)</name>
    <dbReference type="NCBI Taxonomy" id="266940"/>
    <lineage>
        <taxon>Bacteria</taxon>
        <taxon>Bacillati</taxon>
        <taxon>Actinomycetota</taxon>
        <taxon>Actinomycetes</taxon>
        <taxon>Kineosporiales</taxon>
        <taxon>Kineosporiaceae</taxon>
        <taxon>Kineococcus</taxon>
    </lineage>
</organism>
<keyword evidence="2" id="KW-1185">Reference proteome</keyword>
<gene>
    <name evidence="1" type="ordered locus">Krad_2765</name>
</gene>
<evidence type="ECO:0000313" key="1">
    <source>
        <dbReference type="EMBL" id="ABS04236.1"/>
    </source>
</evidence>
<accession>A6WBP7</accession>
<evidence type="ECO:0000313" key="2">
    <source>
        <dbReference type="Proteomes" id="UP000001116"/>
    </source>
</evidence>
<dbReference type="Proteomes" id="UP000001116">
    <property type="component" value="Chromosome"/>
</dbReference>